<reference evidence="2" key="1">
    <citation type="submission" date="2016-06" db="EMBL/GenBank/DDBJ databases">
        <title>Parallel loss of symbiosis genes in relatives of nitrogen-fixing non-legume Parasponia.</title>
        <authorList>
            <person name="Van Velzen R."/>
            <person name="Holmer R."/>
            <person name="Bu F."/>
            <person name="Rutten L."/>
            <person name="Van Zeijl A."/>
            <person name="Liu W."/>
            <person name="Santuari L."/>
            <person name="Cao Q."/>
            <person name="Sharma T."/>
            <person name="Shen D."/>
            <person name="Roswanjaya Y."/>
            <person name="Wardhani T."/>
            <person name="Kalhor M.S."/>
            <person name="Jansen J."/>
            <person name="Van den Hoogen J."/>
            <person name="Gungor B."/>
            <person name="Hartog M."/>
            <person name="Hontelez J."/>
            <person name="Verver J."/>
            <person name="Yang W.-C."/>
            <person name="Schijlen E."/>
            <person name="Repin R."/>
            <person name="Schilthuizen M."/>
            <person name="Schranz E."/>
            <person name="Heidstra R."/>
            <person name="Miyata K."/>
            <person name="Fedorova E."/>
            <person name="Kohlen W."/>
            <person name="Bisseling T."/>
            <person name="Smit S."/>
            <person name="Geurts R."/>
        </authorList>
    </citation>
    <scope>NUCLEOTIDE SEQUENCE [LARGE SCALE GENOMIC DNA]</scope>
    <source>
        <strain evidence="2">cv. RG33-2</strain>
    </source>
</reference>
<dbReference type="EMBL" id="JXTC01000479">
    <property type="protein sequence ID" value="PON51008.1"/>
    <property type="molecule type" value="Genomic_DNA"/>
</dbReference>
<sequence>NLYWRRFRLNLLNQSSDFGLFELILPSNTLICRRTTPKL</sequence>
<feature type="non-terminal residue" evidence="1">
    <location>
        <position position="1"/>
    </location>
</feature>
<gene>
    <name evidence="1" type="ORF">TorRG33x02_312400</name>
</gene>
<keyword evidence="2" id="KW-1185">Reference proteome</keyword>
<comment type="caution">
    <text evidence="1">The sequence shown here is derived from an EMBL/GenBank/DDBJ whole genome shotgun (WGS) entry which is preliminary data.</text>
</comment>
<protein>
    <submittedName>
        <fullName evidence="1">Uncharacterized protein</fullName>
    </submittedName>
</protein>
<accession>A0A2P5BQC6</accession>
<dbReference type="AlphaFoldDB" id="A0A2P5BQC6"/>
<proteinExistence type="predicted"/>
<organism evidence="1 2">
    <name type="scientific">Trema orientale</name>
    <name type="common">Charcoal tree</name>
    <name type="synonym">Celtis orientalis</name>
    <dbReference type="NCBI Taxonomy" id="63057"/>
    <lineage>
        <taxon>Eukaryota</taxon>
        <taxon>Viridiplantae</taxon>
        <taxon>Streptophyta</taxon>
        <taxon>Embryophyta</taxon>
        <taxon>Tracheophyta</taxon>
        <taxon>Spermatophyta</taxon>
        <taxon>Magnoliopsida</taxon>
        <taxon>eudicotyledons</taxon>
        <taxon>Gunneridae</taxon>
        <taxon>Pentapetalae</taxon>
        <taxon>rosids</taxon>
        <taxon>fabids</taxon>
        <taxon>Rosales</taxon>
        <taxon>Cannabaceae</taxon>
        <taxon>Trema</taxon>
    </lineage>
</organism>
<dbReference type="Proteomes" id="UP000237000">
    <property type="component" value="Unassembled WGS sequence"/>
</dbReference>
<evidence type="ECO:0000313" key="2">
    <source>
        <dbReference type="Proteomes" id="UP000237000"/>
    </source>
</evidence>
<name>A0A2P5BQC6_TREOI</name>
<evidence type="ECO:0000313" key="1">
    <source>
        <dbReference type="EMBL" id="PON51008.1"/>
    </source>
</evidence>
<dbReference type="InParanoid" id="A0A2P5BQC6"/>